<proteinExistence type="predicted"/>
<dbReference type="AlphaFoldDB" id="M3GVT5"/>
<organism evidence="1 2">
    <name type="scientific">Leptospira weilii serovar Topaz str. LT2116</name>
    <dbReference type="NCBI Taxonomy" id="1088540"/>
    <lineage>
        <taxon>Bacteria</taxon>
        <taxon>Pseudomonadati</taxon>
        <taxon>Spirochaetota</taxon>
        <taxon>Spirochaetia</taxon>
        <taxon>Leptospirales</taxon>
        <taxon>Leptospiraceae</taxon>
        <taxon>Leptospira</taxon>
    </lineage>
</organism>
<dbReference type="Proteomes" id="UP000011770">
    <property type="component" value="Unassembled WGS sequence"/>
</dbReference>
<comment type="caution">
    <text evidence="1">The sequence shown here is derived from an EMBL/GenBank/DDBJ whole genome shotgun (WGS) entry which is preliminary data.</text>
</comment>
<name>M3GVT5_9LEPT</name>
<accession>M3GVT5</accession>
<dbReference type="EMBL" id="AHOR02000048">
    <property type="protein sequence ID" value="EMF80640.1"/>
    <property type="molecule type" value="Genomic_DNA"/>
</dbReference>
<sequence length="55" mass="6790">MNRIFQMENNSMLRFLKFQNVLERIVSSKKFNTIRFSLRLKYSFNLLKNSSTRWI</sequence>
<evidence type="ECO:0000313" key="1">
    <source>
        <dbReference type="EMBL" id="EMF80640.1"/>
    </source>
</evidence>
<reference evidence="1 2" key="1">
    <citation type="submission" date="2013-01" db="EMBL/GenBank/DDBJ databases">
        <authorList>
            <person name="Harkins D.M."/>
            <person name="Durkin A.S."/>
            <person name="Brinkac L.M."/>
            <person name="Haft D.H."/>
            <person name="Selengut J.D."/>
            <person name="Sanka R."/>
            <person name="DePew J."/>
            <person name="Purushe J."/>
            <person name="Tulsiani S.M."/>
            <person name="Graham G.C."/>
            <person name="Burns M.-A."/>
            <person name="Dohnt M.F."/>
            <person name="Smythe L.D."/>
            <person name="McKay D.B."/>
            <person name="Craig S.B."/>
            <person name="Vinetz J.M."/>
            <person name="Sutton G.G."/>
            <person name="Nierman W.C."/>
            <person name="Fouts D.E."/>
        </authorList>
    </citation>
    <scope>NUCLEOTIDE SEQUENCE [LARGE SCALE GENOMIC DNA]</scope>
    <source>
        <strain evidence="1 2">LT2116</strain>
    </source>
</reference>
<protein>
    <submittedName>
        <fullName evidence="1">Uncharacterized protein</fullName>
    </submittedName>
</protein>
<gene>
    <name evidence="1" type="ORF">LEP1GSC188_3673</name>
</gene>
<evidence type="ECO:0000313" key="2">
    <source>
        <dbReference type="Proteomes" id="UP000011770"/>
    </source>
</evidence>